<evidence type="ECO:0000256" key="5">
    <source>
        <dbReference type="ARBA" id="ARBA00022871"/>
    </source>
</evidence>
<organism evidence="11 12">
    <name type="scientific">Crypturellus soui</name>
    <dbReference type="NCBI Taxonomy" id="458187"/>
    <lineage>
        <taxon>Eukaryota</taxon>
        <taxon>Metazoa</taxon>
        <taxon>Chordata</taxon>
        <taxon>Craniata</taxon>
        <taxon>Vertebrata</taxon>
        <taxon>Euteleostomi</taxon>
        <taxon>Archelosauria</taxon>
        <taxon>Archosauria</taxon>
        <taxon>Dinosauria</taxon>
        <taxon>Saurischia</taxon>
        <taxon>Theropoda</taxon>
        <taxon>Coelurosauria</taxon>
        <taxon>Aves</taxon>
        <taxon>Palaeognathae</taxon>
        <taxon>Tinamiformes</taxon>
        <taxon>Tinamidae</taxon>
        <taxon>Crypturellus</taxon>
    </lineage>
</organism>
<evidence type="ECO:0000313" key="11">
    <source>
        <dbReference type="EMBL" id="NWI18177.1"/>
    </source>
</evidence>
<keyword evidence="7" id="KW-0968">Cytoplasmic vesicle</keyword>
<evidence type="ECO:0000256" key="1">
    <source>
        <dbReference type="ARBA" id="ARBA00004218"/>
    </source>
</evidence>
<dbReference type="OrthoDB" id="9930656at2759"/>
<comment type="subcellular location">
    <subcellularLocation>
        <location evidence="1">Cytoplasmic vesicle</location>
        <location evidence="1">Secretory vesicle</location>
        <location evidence="1">Acrosome</location>
    </subcellularLocation>
    <subcellularLocation>
        <location evidence="2">Golgi apparatus</location>
    </subcellularLocation>
</comment>
<keyword evidence="12" id="KW-1185">Reference proteome</keyword>
<evidence type="ECO:0000256" key="9">
    <source>
        <dbReference type="ARBA" id="ARBA00071336"/>
    </source>
</evidence>
<dbReference type="PANTHER" id="PTHR47228:SF1">
    <property type="entry name" value="SPERMATOGENESIS-ASSOCIATED PROTEIN 16"/>
    <property type="match status" value="1"/>
</dbReference>
<accession>A0A7K4KP00</accession>
<dbReference type="GO" id="GO:0007283">
    <property type="term" value="P:spermatogenesis"/>
    <property type="evidence" value="ECO:0007669"/>
    <property type="project" value="UniProtKB-KW"/>
</dbReference>
<gene>
    <name evidence="11" type="primary">Spata16</name>
    <name evidence="11" type="ORF">CRYSOU_R07317</name>
</gene>
<evidence type="ECO:0000256" key="2">
    <source>
        <dbReference type="ARBA" id="ARBA00004555"/>
    </source>
</evidence>
<keyword evidence="3" id="KW-0217">Developmental protein</keyword>
<dbReference type="AlphaFoldDB" id="A0A7K4KP00"/>
<feature type="non-terminal residue" evidence="11">
    <location>
        <position position="1"/>
    </location>
</feature>
<dbReference type="PANTHER" id="PTHR47228">
    <property type="entry name" value="SPERMATOGENESIS-ASSOCIATED PROTEIN 16"/>
    <property type="match status" value="1"/>
</dbReference>
<keyword evidence="4" id="KW-0221">Differentiation</keyword>
<feature type="compositionally biased region" description="Basic and acidic residues" evidence="10">
    <location>
        <begin position="52"/>
        <end position="67"/>
    </location>
</feature>
<dbReference type="SUPFAM" id="SSF48452">
    <property type="entry name" value="TPR-like"/>
    <property type="match status" value="1"/>
</dbReference>
<evidence type="ECO:0000256" key="7">
    <source>
        <dbReference type="ARBA" id="ARBA00023329"/>
    </source>
</evidence>
<sequence>MESASNMDFQKTLRNMGGQKDTSQQINTSKESNAAENKVNDIPEAVQKVKKYLGDKGENRTEAPKMAERKKRKRRTDVNRARTNWKLKNEGKLAAKKEEAAVETENQLSPGPVSHIPLKSLMDVEVKLVYLDEEDIAFEFVEPAVSPDTQEACHGSENADAPNAPNVPQIDKWLQVTLKDASTCYRQKKYAVAAGQFRTALELCSKGAAMGKPFDSSPHDISSVASFIETKLATCYLKMRKPDLALNHSHRSIILNPAYFRNHLRQAAVFRCLERYSEAARSAMIADYVYWLAGGTEQQISKLIKLYWQAMIEEAVTREESFSVMYTPFVTKARADKIEKMKDIFAKKHPDYVDHIYTDPHGIHILPQTSDWSSVPPQQYLLTLGFRNKDVGKFLEKMSSRKLSIFSEYKAPLNLLTKEESRRHLETIGKRILPIMDFIRSTKLT</sequence>
<dbReference type="Gene3D" id="1.25.40.10">
    <property type="entry name" value="Tetratricopeptide repeat domain"/>
    <property type="match status" value="1"/>
</dbReference>
<reference evidence="11 12" key="1">
    <citation type="submission" date="2019-09" db="EMBL/GenBank/DDBJ databases">
        <title>Bird 10,000 Genomes (B10K) Project - Family phase.</title>
        <authorList>
            <person name="Zhang G."/>
        </authorList>
    </citation>
    <scope>NUCLEOTIDE SEQUENCE [LARGE SCALE GENOMIC DNA]</scope>
    <source>
        <strain evidence="11">B10K-MSB-42743</strain>
        <tissue evidence="11">Heart</tissue>
    </source>
</reference>
<feature type="region of interest" description="Disordered" evidence="10">
    <location>
        <begin position="1"/>
        <end position="82"/>
    </location>
</feature>
<keyword evidence="6" id="KW-0333">Golgi apparatus</keyword>
<evidence type="ECO:0000256" key="4">
    <source>
        <dbReference type="ARBA" id="ARBA00022782"/>
    </source>
</evidence>
<name>A0A7K4KP00_9AVES</name>
<dbReference type="InterPro" id="IPR029161">
    <property type="entry name" value="SPATA16"/>
</dbReference>
<feature type="compositionally biased region" description="Polar residues" evidence="10">
    <location>
        <begin position="1"/>
        <end position="13"/>
    </location>
</feature>
<feature type="compositionally biased region" description="Polar residues" evidence="10">
    <location>
        <begin position="20"/>
        <end position="35"/>
    </location>
</feature>
<dbReference type="GO" id="GO:0001669">
    <property type="term" value="C:acrosomal vesicle"/>
    <property type="evidence" value="ECO:0007669"/>
    <property type="project" value="UniProtKB-SubCell"/>
</dbReference>
<dbReference type="FunFam" id="1.25.40.10:FF:000281">
    <property type="entry name" value="Spermatogenesis associated 16"/>
    <property type="match status" value="1"/>
</dbReference>
<evidence type="ECO:0000256" key="10">
    <source>
        <dbReference type="SAM" id="MobiDB-lite"/>
    </source>
</evidence>
<proteinExistence type="inferred from homology"/>
<dbReference type="GO" id="GO:0005794">
    <property type="term" value="C:Golgi apparatus"/>
    <property type="evidence" value="ECO:0007669"/>
    <property type="project" value="UniProtKB-SubCell"/>
</dbReference>
<dbReference type="Pfam" id="PF15015">
    <property type="entry name" value="NYD-SP12_N"/>
    <property type="match status" value="1"/>
</dbReference>
<feature type="non-terminal residue" evidence="11">
    <location>
        <position position="445"/>
    </location>
</feature>
<dbReference type="GO" id="GO:0030154">
    <property type="term" value="P:cell differentiation"/>
    <property type="evidence" value="ECO:0007669"/>
    <property type="project" value="UniProtKB-KW"/>
</dbReference>
<dbReference type="Proteomes" id="UP000545332">
    <property type="component" value="Unassembled WGS sequence"/>
</dbReference>
<evidence type="ECO:0000256" key="6">
    <source>
        <dbReference type="ARBA" id="ARBA00023034"/>
    </source>
</evidence>
<comment type="caution">
    <text evidence="11">The sequence shown here is derived from an EMBL/GenBank/DDBJ whole genome shotgun (WGS) entry which is preliminary data.</text>
</comment>
<keyword evidence="5" id="KW-0744">Spermatogenesis</keyword>
<protein>
    <recommendedName>
        <fullName evidence="9">Spermatogenesis-associated protein 16</fullName>
    </recommendedName>
</protein>
<dbReference type="InterPro" id="IPR011990">
    <property type="entry name" value="TPR-like_helical_dom_sf"/>
</dbReference>
<evidence type="ECO:0000256" key="3">
    <source>
        <dbReference type="ARBA" id="ARBA00022473"/>
    </source>
</evidence>
<evidence type="ECO:0000313" key="12">
    <source>
        <dbReference type="Proteomes" id="UP000545332"/>
    </source>
</evidence>
<evidence type="ECO:0000256" key="8">
    <source>
        <dbReference type="ARBA" id="ARBA00061195"/>
    </source>
</evidence>
<comment type="similarity">
    <text evidence="8">Belongs to the SPATA16 family.</text>
</comment>
<dbReference type="EMBL" id="VWPX01015342">
    <property type="protein sequence ID" value="NWI18177.1"/>
    <property type="molecule type" value="Genomic_DNA"/>
</dbReference>